<protein>
    <submittedName>
        <fullName evidence="4">AAA ATPase</fullName>
    </submittedName>
</protein>
<feature type="region of interest" description="Disordered" evidence="2">
    <location>
        <begin position="434"/>
        <end position="485"/>
    </location>
</feature>
<dbReference type="CDD" id="cd19481">
    <property type="entry name" value="RecA-like_protease"/>
    <property type="match status" value="1"/>
</dbReference>
<comment type="similarity">
    <text evidence="1">Belongs to the AAA ATPase family.</text>
</comment>
<dbReference type="GO" id="GO:0005634">
    <property type="term" value="C:nucleus"/>
    <property type="evidence" value="ECO:0007669"/>
    <property type="project" value="TreeGrafter"/>
</dbReference>
<feature type="compositionally biased region" description="Basic and acidic residues" evidence="2">
    <location>
        <begin position="434"/>
        <end position="455"/>
    </location>
</feature>
<evidence type="ECO:0000256" key="1">
    <source>
        <dbReference type="RuleBase" id="RU003651"/>
    </source>
</evidence>
<dbReference type="GeneID" id="20667406"/>
<dbReference type="SUPFAM" id="SSF52540">
    <property type="entry name" value="P-loop containing nucleoside triphosphate hydrolases"/>
    <property type="match status" value="1"/>
</dbReference>
<dbReference type="PROSITE" id="PS00674">
    <property type="entry name" value="AAA"/>
    <property type="match status" value="1"/>
</dbReference>
<accession>W4JT18</accession>
<dbReference type="KEGG" id="hir:HETIRDRAFT_152300"/>
<dbReference type="EMBL" id="KI925464">
    <property type="protein sequence ID" value="ETW76707.1"/>
    <property type="molecule type" value="Genomic_DNA"/>
</dbReference>
<name>W4JT18_HETIT</name>
<dbReference type="HOGENOM" id="CLU_025506_1_1_1"/>
<dbReference type="InterPro" id="IPR003960">
    <property type="entry name" value="ATPase_AAA_CS"/>
</dbReference>
<dbReference type="AlphaFoldDB" id="W4JT18"/>
<dbReference type="GO" id="GO:1990275">
    <property type="term" value="F:preribosome binding"/>
    <property type="evidence" value="ECO:0007669"/>
    <property type="project" value="TreeGrafter"/>
</dbReference>
<feature type="compositionally biased region" description="Acidic residues" evidence="2">
    <location>
        <begin position="456"/>
        <end position="466"/>
    </location>
</feature>
<reference evidence="4 5" key="1">
    <citation type="journal article" date="2012" name="New Phytol.">
        <title>Insight into trade-off between wood decay and parasitism from the genome of a fungal forest pathogen.</title>
        <authorList>
            <person name="Olson A."/>
            <person name="Aerts A."/>
            <person name="Asiegbu F."/>
            <person name="Belbahri L."/>
            <person name="Bouzid O."/>
            <person name="Broberg A."/>
            <person name="Canback B."/>
            <person name="Coutinho P.M."/>
            <person name="Cullen D."/>
            <person name="Dalman K."/>
            <person name="Deflorio G."/>
            <person name="van Diepen L.T."/>
            <person name="Dunand C."/>
            <person name="Duplessis S."/>
            <person name="Durling M."/>
            <person name="Gonthier P."/>
            <person name="Grimwood J."/>
            <person name="Fossdal C.G."/>
            <person name="Hansson D."/>
            <person name="Henrissat B."/>
            <person name="Hietala A."/>
            <person name="Himmelstrand K."/>
            <person name="Hoffmeister D."/>
            <person name="Hogberg N."/>
            <person name="James T.Y."/>
            <person name="Karlsson M."/>
            <person name="Kohler A."/>
            <person name="Kues U."/>
            <person name="Lee Y.H."/>
            <person name="Lin Y.C."/>
            <person name="Lind M."/>
            <person name="Lindquist E."/>
            <person name="Lombard V."/>
            <person name="Lucas S."/>
            <person name="Lunden K."/>
            <person name="Morin E."/>
            <person name="Murat C."/>
            <person name="Park J."/>
            <person name="Raffaello T."/>
            <person name="Rouze P."/>
            <person name="Salamov A."/>
            <person name="Schmutz J."/>
            <person name="Solheim H."/>
            <person name="Stahlberg J."/>
            <person name="Velez H."/>
            <person name="de Vries R.P."/>
            <person name="Wiebenga A."/>
            <person name="Woodward S."/>
            <person name="Yakovlev I."/>
            <person name="Garbelotto M."/>
            <person name="Martin F."/>
            <person name="Grigoriev I.V."/>
            <person name="Stenlid J."/>
        </authorList>
    </citation>
    <scope>NUCLEOTIDE SEQUENCE [LARGE SCALE GENOMIC DNA]</scope>
    <source>
        <strain evidence="4 5">TC 32-1</strain>
    </source>
</reference>
<gene>
    <name evidence="4" type="ORF">HETIRDRAFT_152300</name>
</gene>
<dbReference type="PANTHER" id="PTHR23077">
    <property type="entry name" value="AAA-FAMILY ATPASE"/>
    <property type="match status" value="1"/>
</dbReference>
<dbReference type="Gene3D" id="3.40.50.300">
    <property type="entry name" value="P-loop containing nucleotide triphosphate hydrolases"/>
    <property type="match status" value="1"/>
</dbReference>
<dbReference type="InterPro" id="IPR003593">
    <property type="entry name" value="AAA+_ATPase"/>
</dbReference>
<keyword evidence="5" id="KW-1185">Reference proteome</keyword>
<dbReference type="GO" id="GO:0003723">
    <property type="term" value="F:RNA binding"/>
    <property type="evidence" value="ECO:0007669"/>
    <property type="project" value="TreeGrafter"/>
</dbReference>
<dbReference type="PANTHER" id="PTHR23077:SF132">
    <property type="entry name" value="ATP-DEPENDENT ZN PROTEASE"/>
    <property type="match status" value="1"/>
</dbReference>
<evidence type="ECO:0000313" key="5">
    <source>
        <dbReference type="Proteomes" id="UP000030671"/>
    </source>
</evidence>
<keyword evidence="1" id="KW-0067">ATP-binding</keyword>
<sequence>MPEFRETLTSGFSAPIPNTALTLLKGLYATHPTSQHVPVLDNDKHAFPLSAYLSSLDIAPKIHAHDATSRSLTGDSYALYSHDVKDHSVFSEVIAGRSTFVVNGVEYTAYKATWLYNWEDCYFYDLVFDATDATPGEKLAGLVYKYGFTLRKQIWVYQGGSWSADEELYQGVQGASWEDIVLDEAFVQGIRRDTKVFFESREIYEELGMTWKRGILLLGPPGNGKTESIKALLKESNYPALYVKSFTTQAGPEEGVRSIFRHARKHAPCILVIEDLDAMVTKKVRSFFLNELDGLAANVGILTLATTNHPERIDDAIVNRPSRFDVKYTFALPDEMLRAAFAKKWLNKIAAGAKGTSRVMRGVQFESSNEEIAHKVAAQTAGFSFAFMKELFVSFLLSVAHRRSTQSSLSETPDNSLFKQIDFLSAQMVKKVEDKAKEQKKAEDAGERDGKKDGEVEQDEDAEQEEGYCRPLPRENTREHDGTRF</sequence>
<organism evidence="4 5">
    <name type="scientific">Heterobasidion irregulare (strain TC 32-1)</name>
    <dbReference type="NCBI Taxonomy" id="747525"/>
    <lineage>
        <taxon>Eukaryota</taxon>
        <taxon>Fungi</taxon>
        <taxon>Dikarya</taxon>
        <taxon>Basidiomycota</taxon>
        <taxon>Agaricomycotina</taxon>
        <taxon>Agaricomycetes</taxon>
        <taxon>Russulales</taxon>
        <taxon>Bondarzewiaceae</taxon>
        <taxon>Heterobasidion</taxon>
        <taxon>Heterobasidion annosum species complex</taxon>
    </lineage>
</organism>
<dbReference type="SMART" id="SM00382">
    <property type="entry name" value="AAA"/>
    <property type="match status" value="1"/>
</dbReference>
<evidence type="ECO:0000259" key="3">
    <source>
        <dbReference type="SMART" id="SM00382"/>
    </source>
</evidence>
<dbReference type="InParanoid" id="W4JT18"/>
<proteinExistence type="inferred from homology"/>
<dbReference type="GO" id="GO:0016887">
    <property type="term" value="F:ATP hydrolysis activity"/>
    <property type="evidence" value="ECO:0007669"/>
    <property type="project" value="InterPro"/>
</dbReference>
<dbReference type="GO" id="GO:0005524">
    <property type="term" value="F:ATP binding"/>
    <property type="evidence" value="ECO:0007669"/>
    <property type="project" value="UniProtKB-KW"/>
</dbReference>
<feature type="compositionally biased region" description="Basic and acidic residues" evidence="2">
    <location>
        <begin position="472"/>
        <end position="485"/>
    </location>
</feature>
<dbReference type="Proteomes" id="UP000030671">
    <property type="component" value="Unassembled WGS sequence"/>
</dbReference>
<dbReference type="OrthoDB" id="2115716at2759"/>
<dbReference type="InterPro" id="IPR027417">
    <property type="entry name" value="P-loop_NTPase"/>
</dbReference>
<dbReference type="InterPro" id="IPR050168">
    <property type="entry name" value="AAA_ATPase_domain"/>
</dbReference>
<keyword evidence="1" id="KW-0547">Nucleotide-binding</keyword>
<dbReference type="eggNOG" id="KOG0734">
    <property type="taxonomic scope" value="Eukaryota"/>
</dbReference>
<dbReference type="STRING" id="747525.W4JT18"/>
<dbReference type="Pfam" id="PF00004">
    <property type="entry name" value="AAA"/>
    <property type="match status" value="1"/>
</dbReference>
<evidence type="ECO:0000256" key="2">
    <source>
        <dbReference type="SAM" id="MobiDB-lite"/>
    </source>
</evidence>
<feature type="domain" description="AAA+ ATPase" evidence="3">
    <location>
        <begin position="211"/>
        <end position="334"/>
    </location>
</feature>
<dbReference type="GO" id="GO:0042254">
    <property type="term" value="P:ribosome biogenesis"/>
    <property type="evidence" value="ECO:0007669"/>
    <property type="project" value="TreeGrafter"/>
</dbReference>
<dbReference type="InterPro" id="IPR003959">
    <property type="entry name" value="ATPase_AAA_core"/>
</dbReference>
<evidence type="ECO:0000313" key="4">
    <source>
        <dbReference type="EMBL" id="ETW76707.1"/>
    </source>
</evidence>
<dbReference type="RefSeq" id="XP_009551585.1">
    <property type="nucleotide sequence ID" value="XM_009553290.1"/>
</dbReference>